<dbReference type="Pfam" id="PF26590">
    <property type="entry name" value="DUF8186_M"/>
    <property type="match status" value="1"/>
</dbReference>
<name>A0ABD5ULE0_9EURY</name>
<evidence type="ECO:0000313" key="6">
    <source>
        <dbReference type="Proteomes" id="UP001596333"/>
    </source>
</evidence>
<dbReference type="Proteomes" id="UP001596333">
    <property type="component" value="Unassembled WGS sequence"/>
</dbReference>
<proteinExistence type="predicted"/>
<reference evidence="5 6" key="1">
    <citation type="journal article" date="2019" name="Int. J. Syst. Evol. Microbiol.">
        <title>The Global Catalogue of Microorganisms (GCM) 10K type strain sequencing project: providing services to taxonomists for standard genome sequencing and annotation.</title>
        <authorList>
            <consortium name="The Broad Institute Genomics Platform"/>
            <consortium name="The Broad Institute Genome Sequencing Center for Infectious Disease"/>
            <person name="Wu L."/>
            <person name="Ma J."/>
        </authorList>
    </citation>
    <scope>NUCLEOTIDE SEQUENCE [LARGE SCALE GENOMIC DNA]</scope>
    <source>
        <strain evidence="5 6">Y73</strain>
    </source>
</reference>
<dbReference type="InterPro" id="IPR058911">
    <property type="entry name" value="DUF8186_C"/>
</dbReference>
<dbReference type="RefSeq" id="WP_379770125.1">
    <property type="nucleotide sequence ID" value="NZ_JBHSXI010000021.1"/>
</dbReference>
<organism evidence="5 6">
    <name type="scientific">Halorubrum trueperi</name>
    <dbReference type="NCBI Taxonomy" id="2004704"/>
    <lineage>
        <taxon>Archaea</taxon>
        <taxon>Methanobacteriati</taxon>
        <taxon>Methanobacteriota</taxon>
        <taxon>Stenosarchaea group</taxon>
        <taxon>Halobacteria</taxon>
        <taxon>Halobacteriales</taxon>
        <taxon>Haloferacaceae</taxon>
        <taxon>Halorubrum</taxon>
    </lineage>
</organism>
<comment type="caution">
    <text evidence="5">The sequence shown here is derived from an EMBL/GenBank/DDBJ whole genome shotgun (WGS) entry which is preliminary data.</text>
</comment>
<feature type="domain" description="DUF8186" evidence="3">
    <location>
        <begin position="289"/>
        <end position="444"/>
    </location>
</feature>
<evidence type="ECO:0000259" key="3">
    <source>
        <dbReference type="Pfam" id="PF26590"/>
    </source>
</evidence>
<evidence type="ECO:0000313" key="5">
    <source>
        <dbReference type="EMBL" id="MFC6890330.1"/>
    </source>
</evidence>
<dbReference type="Pfam" id="PF26589">
    <property type="entry name" value="DUF8186"/>
    <property type="match status" value="1"/>
</dbReference>
<sequence length="586" mass="63150">MSARRSMATVCALLLVSATAGIVAAGGFNATTTPEAGDAVPDDGPAYGVNNSTFQRLWSEDIDNNNLSVDDFDDANVSSRAEFAHRLARSTDIPFARPPQAADDWNSGDFGDYTPGGRSKSVHPAGASLVDGVYIKDAYVSIFATQPSTILHHANGTTRYVAPDGHVRTISDYRVAVPQDDRNGSHRERWSVDRTRIKSVNLSAAGRTLDSGSGHQATLQYTNLSGDPQLTAEATITVTLRHVTLDCPDWNSSISSCDGDWTRTVETPEASQTVSTSQRVVVNRLSDIAGKRVRFDATEDRVGAAVHPNTEWSTITVDGDVRARSTWWFYTAGRAGWQTMVTSTATDTVHSTSSVRPVQIHAFPSQQTPYVPTDLTDDGERPLTIAETWGSEQAGPSLPPNIDLESADPYVNADSIAVTSTTLDKTAFRDVTVHGIVRGQSRTVTLSEQQTVRETDLTLTVTDANSTHAVVRATVTGNSTDASVTSGRVTIRNQTTALNSSGMATLTISNPGTLVHGQYQPPAWWRTDRPYAASTDIAKTPANYPDLQTLIQLVVVTILWFIPLAVLIFGFDYMSDGALLGLSNRT</sequence>
<dbReference type="EMBL" id="JBHSXI010000021">
    <property type="protein sequence ID" value="MFC6890330.1"/>
    <property type="molecule type" value="Genomic_DNA"/>
</dbReference>
<evidence type="ECO:0000256" key="1">
    <source>
        <dbReference type="SAM" id="Phobius"/>
    </source>
</evidence>
<keyword evidence="6" id="KW-1185">Reference proteome</keyword>
<feature type="domain" description="DUF8186" evidence="4">
    <location>
        <begin position="452"/>
        <end position="537"/>
    </location>
</feature>
<evidence type="ECO:0000259" key="2">
    <source>
        <dbReference type="Pfam" id="PF26589"/>
    </source>
</evidence>
<keyword evidence="1" id="KW-0472">Membrane</keyword>
<evidence type="ECO:0000259" key="4">
    <source>
        <dbReference type="Pfam" id="PF26591"/>
    </source>
</evidence>
<feature type="domain" description="DUF8186" evidence="2">
    <location>
        <begin position="112"/>
        <end position="283"/>
    </location>
</feature>
<dbReference type="InterPro" id="IPR058499">
    <property type="entry name" value="DUF8186"/>
</dbReference>
<accession>A0ABD5ULE0</accession>
<protein>
    <submittedName>
        <fullName evidence="5">Uncharacterized protein</fullName>
    </submittedName>
</protein>
<gene>
    <name evidence="5" type="ORF">ACFQEY_15130</name>
</gene>
<dbReference type="Pfam" id="PF26591">
    <property type="entry name" value="DUF8186_C"/>
    <property type="match status" value="1"/>
</dbReference>
<dbReference type="InterPro" id="IPR058910">
    <property type="entry name" value="DUF8186_M"/>
</dbReference>
<dbReference type="AlphaFoldDB" id="A0ABD5ULE0"/>
<keyword evidence="1" id="KW-1133">Transmembrane helix</keyword>
<feature type="transmembrane region" description="Helical" evidence="1">
    <location>
        <begin position="550"/>
        <end position="571"/>
    </location>
</feature>
<keyword evidence="1" id="KW-0812">Transmembrane</keyword>